<keyword evidence="1" id="KW-1133">Transmembrane helix</keyword>
<organism evidence="2 3">
    <name type="scientific">Anaerospora hongkongensis</name>
    <dbReference type="NCBI Taxonomy" id="244830"/>
    <lineage>
        <taxon>Bacteria</taxon>
        <taxon>Bacillati</taxon>
        <taxon>Bacillota</taxon>
        <taxon>Negativicutes</taxon>
        <taxon>Selenomonadales</taxon>
        <taxon>Sporomusaceae</taxon>
        <taxon>Anaerospora</taxon>
    </lineage>
</organism>
<name>A0A4R1Q494_9FIRM</name>
<reference evidence="2 3" key="1">
    <citation type="submission" date="2019-03" db="EMBL/GenBank/DDBJ databases">
        <title>Genomic Encyclopedia of Type Strains, Phase IV (KMG-IV): sequencing the most valuable type-strain genomes for metagenomic binning, comparative biology and taxonomic classification.</title>
        <authorList>
            <person name="Goeker M."/>
        </authorList>
    </citation>
    <scope>NUCLEOTIDE SEQUENCE [LARGE SCALE GENOMIC DNA]</scope>
    <source>
        <strain evidence="2 3">DSM 15969</strain>
    </source>
</reference>
<comment type="caution">
    <text evidence="2">The sequence shown here is derived from an EMBL/GenBank/DDBJ whole genome shotgun (WGS) entry which is preliminary data.</text>
</comment>
<keyword evidence="1" id="KW-0472">Membrane</keyword>
<feature type="transmembrane region" description="Helical" evidence="1">
    <location>
        <begin position="27"/>
        <end position="48"/>
    </location>
</feature>
<dbReference type="Proteomes" id="UP000295063">
    <property type="component" value="Unassembled WGS sequence"/>
</dbReference>
<dbReference type="EMBL" id="SLUI01000009">
    <property type="protein sequence ID" value="TCL36215.1"/>
    <property type="molecule type" value="Genomic_DNA"/>
</dbReference>
<keyword evidence="1" id="KW-0812">Transmembrane</keyword>
<accession>A0A4R1Q494</accession>
<proteinExistence type="predicted"/>
<protein>
    <submittedName>
        <fullName evidence="2">Uncharacterized protein</fullName>
    </submittedName>
</protein>
<evidence type="ECO:0000313" key="2">
    <source>
        <dbReference type="EMBL" id="TCL36215.1"/>
    </source>
</evidence>
<sequence length="51" mass="5895">MKNTWSKTIDLSNQPEDNRKKRSIYDVANLIVESIFVSIIITMAAWVLNAR</sequence>
<evidence type="ECO:0000313" key="3">
    <source>
        <dbReference type="Proteomes" id="UP000295063"/>
    </source>
</evidence>
<dbReference type="AlphaFoldDB" id="A0A4R1Q494"/>
<keyword evidence="3" id="KW-1185">Reference proteome</keyword>
<dbReference type="RefSeq" id="WP_165898912.1">
    <property type="nucleotide sequence ID" value="NZ_SLUI01000009.1"/>
</dbReference>
<evidence type="ECO:0000256" key="1">
    <source>
        <dbReference type="SAM" id="Phobius"/>
    </source>
</evidence>
<gene>
    <name evidence="2" type="ORF">EV210_109164</name>
</gene>